<dbReference type="AlphaFoldDB" id="A0AAW0CII1"/>
<dbReference type="EMBL" id="JAWWNJ010000017">
    <property type="protein sequence ID" value="KAK7038353.1"/>
    <property type="molecule type" value="Genomic_DNA"/>
</dbReference>
<organism evidence="1 2">
    <name type="scientific">Favolaschia claudopus</name>
    <dbReference type="NCBI Taxonomy" id="2862362"/>
    <lineage>
        <taxon>Eukaryota</taxon>
        <taxon>Fungi</taxon>
        <taxon>Dikarya</taxon>
        <taxon>Basidiomycota</taxon>
        <taxon>Agaricomycotina</taxon>
        <taxon>Agaricomycetes</taxon>
        <taxon>Agaricomycetidae</taxon>
        <taxon>Agaricales</taxon>
        <taxon>Marasmiineae</taxon>
        <taxon>Mycenaceae</taxon>
        <taxon>Favolaschia</taxon>
    </lineage>
</organism>
<evidence type="ECO:0000313" key="1">
    <source>
        <dbReference type="EMBL" id="KAK7038353.1"/>
    </source>
</evidence>
<proteinExistence type="predicted"/>
<evidence type="ECO:0000313" key="2">
    <source>
        <dbReference type="Proteomes" id="UP001362999"/>
    </source>
</evidence>
<accession>A0AAW0CII1</accession>
<name>A0AAW0CII1_9AGAR</name>
<comment type="caution">
    <text evidence="1">The sequence shown here is derived from an EMBL/GenBank/DDBJ whole genome shotgun (WGS) entry which is preliminary data.</text>
</comment>
<sequence length="308" mass="34789">MQFFGTNDVLDYMMAYLPLVPLMTFGQVNQDLRYEVQAYSRRRVLRYTQPFFETTLARTTFFHVLEDQGAWIVGAVALAVLSFACNPVGPGAMNIITPFGSESEWVSIMSRALGFNMVIYTRTAGDLMTLGHRYFVFTHPKIKSKIITVTTTRRGRFFELFLRAPVTLMGNAITAHEMVSTYVDLTTNYEGVYGFTYAFTRPIMPIGFVGPMGTTTARPKRLPVSPFPSDITLAASTRTLNRPCGTACPAIPRISTNLAGIGHWKWGGVNMLEWEEDENLKRFAKTDIQYRTGVICRNIHCPEFCDYE</sequence>
<reference evidence="1 2" key="1">
    <citation type="journal article" date="2024" name="J Genomics">
        <title>Draft genome sequencing and assembly of Favolaschia claudopus CIRM-BRFM 2984 isolated from oak limbs.</title>
        <authorList>
            <person name="Navarro D."/>
            <person name="Drula E."/>
            <person name="Chaduli D."/>
            <person name="Cazenave R."/>
            <person name="Ahrendt S."/>
            <person name="Wang J."/>
            <person name="Lipzen A."/>
            <person name="Daum C."/>
            <person name="Barry K."/>
            <person name="Grigoriev I.V."/>
            <person name="Favel A."/>
            <person name="Rosso M.N."/>
            <person name="Martin F."/>
        </authorList>
    </citation>
    <scope>NUCLEOTIDE SEQUENCE [LARGE SCALE GENOMIC DNA]</scope>
    <source>
        <strain evidence="1 2">CIRM-BRFM 2984</strain>
    </source>
</reference>
<keyword evidence="2" id="KW-1185">Reference proteome</keyword>
<gene>
    <name evidence="1" type="ORF">R3P38DRAFT_3182446</name>
</gene>
<dbReference type="Proteomes" id="UP001362999">
    <property type="component" value="Unassembled WGS sequence"/>
</dbReference>
<protein>
    <submittedName>
        <fullName evidence="1">Uncharacterized protein</fullName>
    </submittedName>
</protein>